<name>A0A9P5SCJ3_9FUNG</name>
<organism evidence="2 3">
    <name type="scientific">Podila minutissima</name>
    <dbReference type="NCBI Taxonomy" id="64525"/>
    <lineage>
        <taxon>Eukaryota</taxon>
        <taxon>Fungi</taxon>
        <taxon>Fungi incertae sedis</taxon>
        <taxon>Mucoromycota</taxon>
        <taxon>Mortierellomycotina</taxon>
        <taxon>Mortierellomycetes</taxon>
        <taxon>Mortierellales</taxon>
        <taxon>Mortierellaceae</taxon>
        <taxon>Podila</taxon>
    </lineage>
</organism>
<evidence type="ECO:0000313" key="2">
    <source>
        <dbReference type="EMBL" id="KAF9325513.1"/>
    </source>
</evidence>
<proteinExistence type="predicted"/>
<comment type="caution">
    <text evidence="2">The sequence shown here is derived from an EMBL/GenBank/DDBJ whole genome shotgun (WGS) entry which is preliminary data.</text>
</comment>
<dbReference type="AlphaFoldDB" id="A0A9P5SCJ3"/>
<dbReference type="Proteomes" id="UP000696485">
    <property type="component" value="Unassembled WGS sequence"/>
</dbReference>
<gene>
    <name evidence="2" type="ORF">BG006_011016</name>
</gene>
<dbReference type="InterPro" id="IPR037238">
    <property type="entry name" value="YbiA-like_sf"/>
</dbReference>
<dbReference type="SUPFAM" id="SSF143990">
    <property type="entry name" value="YbiA-like"/>
    <property type="match status" value="1"/>
</dbReference>
<sequence length="196" mass="22572">MPISGQRLFSSSSRLSTSLYSSTISRTMKNDIKFYRQDHRYGEFSNFYYSPIALDGLTWPTTEHYFQAQKFAHLPDRKYYEMIRTTDTPGNAAKMGRNRSWPLRPDWEAVKDDLMRDCVLQKFLQHPDLTKVLLETGDRHLIEHTSNDRYWGDGGDGKGKNMLGITLMAVRTKIAAMTPKEIAAEVKSRVDGLKQV</sequence>
<dbReference type="InterPro" id="IPR012816">
    <property type="entry name" value="NADAR"/>
</dbReference>
<evidence type="ECO:0000313" key="3">
    <source>
        <dbReference type="Proteomes" id="UP000696485"/>
    </source>
</evidence>
<dbReference type="CDD" id="cd15457">
    <property type="entry name" value="NADAR"/>
    <property type="match status" value="1"/>
</dbReference>
<accession>A0A9P5SCJ3</accession>
<dbReference type="EMBL" id="JAAAUY010000912">
    <property type="protein sequence ID" value="KAF9325513.1"/>
    <property type="molecule type" value="Genomic_DNA"/>
</dbReference>
<dbReference type="NCBIfam" id="TIGR02464">
    <property type="entry name" value="ribofla_fusion"/>
    <property type="match status" value="1"/>
</dbReference>
<reference evidence="2" key="1">
    <citation type="journal article" date="2020" name="Fungal Divers.">
        <title>Resolving the Mortierellaceae phylogeny through synthesis of multi-gene phylogenetics and phylogenomics.</title>
        <authorList>
            <person name="Vandepol N."/>
            <person name="Liber J."/>
            <person name="Desiro A."/>
            <person name="Na H."/>
            <person name="Kennedy M."/>
            <person name="Barry K."/>
            <person name="Grigoriev I.V."/>
            <person name="Miller A.N."/>
            <person name="O'Donnell K."/>
            <person name="Stajich J.E."/>
            <person name="Bonito G."/>
        </authorList>
    </citation>
    <scope>NUCLEOTIDE SEQUENCE</scope>
    <source>
        <strain evidence="2">NVP1</strain>
    </source>
</reference>
<keyword evidence="3" id="KW-1185">Reference proteome</keyword>
<feature type="domain" description="NADAR" evidence="1">
    <location>
        <begin position="34"/>
        <end position="174"/>
    </location>
</feature>
<dbReference type="Pfam" id="PF08719">
    <property type="entry name" value="NADAR"/>
    <property type="match status" value="1"/>
</dbReference>
<dbReference type="Gene3D" id="1.10.357.40">
    <property type="entry name" value="YbiA-like"/>
    <property type="match status" value="1"/>
</dbReference>
<evidence type="ECO:0000259" key="1">
    <source>
        <dbReference type="Pfam" id="PF08719"/>
    </source>
</evidence>
<protein>
    <recommendedName>
        <fullName evidence="1">NADAR domain-containing protein</fullName>
    </recommendedName>
</protein>